<dbReference type="EMBL" id="CP025958">
    <property type="protein sequence ID" value="AWM37040.1"/>
    <property type="molecule type" value="Genomic_DNA"/>
</dbReference>
<dbReference type="Proteomes" id="UP000245802">
    <property type="component" value="Chromosome"/>
</dbReference>
<name>A0A2Z3H7P8_9BACT</name>
<gene>
    <name evidence="1" type="ORF">C1280_08405</name>
</gene>
<accession>A0A2Z3H7P8</accession>
<dbReference type="OrthoDB" id="9803697at2"/>
<keyword evidence="2" id="KW-1185">Reference proteome</keyword>
<reference evidence="1 2" key="1">
    <citation type="submission" date="2018-01" db="EMBL/GenBank/DDBJ databases">
        <title>G. obscuriglobus.</title>
        <authorList>
            <person name="Franke J."/>
            <person name="Blomberg W."/>
            <person name="Selmecki A."/>
        </authorList>
    </citation>
    <scope>NUCLEOTIDE SEQUENCE [LARGE SCALE GENOMIC DNA]</scope>
    <source>
        <strain evidence="1 2">DSM 5831</strain>
    </source>
</reference>
<dbReference type="AlphaFoldDB" id="A0A2Z3H7P8"/>
<organism evidence="1 2">
    <name type="scientific">Gemmata obscuriglobus</name>
    <dbReference type="NCBI Taxonomy" id="114"/>
    <lineage>
        <taxon>Bacteria</taxon>
        <taxon>Pseudomonadati</taxon>
        <taxon>Planctomycetota</taxon>
        <taxon>Planctomycetia</taxon>
        <taxon>Gemmatales</taxon>
        <taxon>Gemmataceae</taxon>
        <taxon>Gemmata</taxon>
    </lineage>
</organism>
<dbReference type="RefSeq" id="WP_010033393.1">
    <property type="nucleotide sequence ID" value="NZ_CP025958.1"/>
</dbReference>
<sequence length="127" mass="13425">MSNIKDNVIKAGHTVADKAGDAVQAVATGVNQAAEFVKEKVGLASPDKGVTGIQERMDVIASCGSKVGVVDHVEGQALKLTRKDSKDGEHHFVPLKCVAKVDEHVHLKMNSKEFAEQSKTNAADCGC</sequence>
<dbReference type="Pfam" id="PF09939">
    <property type="entry name" value="DUF2171"/>
    <property type="match status" value="1"/>
</dbReference>
<dbReference type="InterPro" id="IPR018684">
    <property type="entry name" value="DUF2171"/>
</dbReference>
<protein>
    <recommendedName>
        <fullName evidence="3">DUF2171 domain-containing protein</fullName>
    </recommendedName>
</protein>
<evidence type="ECO:0000313" key="1">
    <source>
        <dbReference type="EMBL" id="AWM37040.1"/>
    </source>
</evidence>
<dbReference type="KEGG" id="gog:C1280_08405"/>
<evidence type="ECO:0008006" key="3">
    <source>
        <dbReference type="Google" id="ProtNLM"/>
    </source>
</evidence>
<proteinExistence type="predicted"/>
<evidence type="ECO:0000313" key="2">
    <source>
        <dbReference type="Proteomes" id="UP000245802"/>
    </source>
</evidence>